<reference evidence="9" key="1">
    <citation type="submission" date="2021-02" db="EMBL/GenBank/DDBJ databases">
        <title>Draft genome sequence of Microbispora sp. RL4-1S isolated from rice leaves in Thailand.</title>
        <authorList>
            <person name="Muangham S."/>
            <person name="Duangmal K."/>
        </authorList>
    </citation>
    <scope>NUCLEOTIDE SEQUENCE</scope>
    <source>
        <strain evidence="9">RL4-1S</strain>
    </source>
</reference>
<evidence type="ECO:0000256" key="7">
    <source>
        <dbReference type="RuleBase" id="RU363032"/>
    </source>
</evidence>
<sequence>MRTRSTRVLRGAVGVAGLLVAAELALRAGHVTLLPLVSTVLLRAAELTVDGEFLSAAASTLASWAAGLALTVAVGIPIGLLLGAMPKVEAVVRPLIEFLRPIPSVALIPLAILVFTEQLHLRAAIVIYAACWPVLINTIYGLKDVDPVAKETLRSFGFGPLAVLVRVSLPSAAPFIATGIRLAASVAIVLAVSVELVAGGTDGVGVYIIKAGGGGRTDLMIAATVLTGLFGLLVNVAFVAVERKVFRWRHAR</sequence>
<keyword evidence="2 7" id="KW-0813">Transport</keyword>
<keyword evidence="3" id="KW-1003">Cell membrane</keyword>
<dbReference type="InterPro" id="IPR035906">
    <property type="entry name" value="MetI-like_sf"/>
</dbReference>
<keyword evidence="10" id="KW-1185">Reference proteome</keyword>
<evidence type="ECO:0000256" key="3">
    <source>
        <dbReference type="ARBA" id="ARBA00022475"/>
    </source>
</evidence>
<dbReference type="PANTHER" id="PTHR30151">
    <property type="entry name" value="ALKANE SULFONATE ABC TRANSPORTER-RELATED, MEMBRANE SUBUNIT"/>
    <property type="match status" value="1"/>
</dbReference>
<feature type="transmembrane region" description="Helical" evidence="7">
    <location>
        <begin position="61"/>
        <end position="83"/>
    </location>
</feature>
<keyword evidence="4 7" id="KW-0812">Transmembrane</keyword>
<organism evidence="9 10">
    <name type="scientific">Microbispora oryzae</name>
    <dbReference type="NCBI Taxonomy" id="2806554"/>
    <lineage>
        <taxon>Bacteria</taxon>
        <taxon>Bacillati</taxon>
        <taxon>Actinomycetota</taxon>
        <taxon>Actinomycetes</taxon>
        <taxon>Streptosporangiales</taxon>
        <taxon>Streptosporangiaceae</taxon>
        <taxon>Microbispora</taxon>
    </lineage>
</organism>
<evidence type="ECO:0000256" key="4">
    <source>
        <dbReference type="ARBA" id="ARBA00022692"/>
    </source>
</evidence>
<accession>A0A941AQY1</accession>
<protein>
    <submittedName>
        <fullName evidence="9">ABC transporter permease</fullName>
    </submittedName>
</protein>
<keyword evidence="5 7" id="KW-1133">Transmembrane helix</keyword>
<gene>
    <name evidence="9" type="ORF">JOL79_15895</name>
</gene>
<evidence type="ECO:0000259" key="8">
    <source>
        <dbReference type="PROSITE" id="PS50928"/>
    </source>
</evidence>
<evidence type="ECO:0000313" key="10">
    <source>
        <dbReference type="Proteomes" id="UP000674234"/>
    </source>
</evidence>
<dbReference type="SUPFAM" id="SSF161098">
    <property type="entry name" value="MetI-like"/>
    <property type="match status" value="1"/>
</dbReference>
<feature type="domain" description="ABC transmembrane type-1" evidence="8">
    <location>
        <begin position="57"/>
        <end position="238"/>
    </location>
</feature>
<feature type="transmembrane region" description="Helical" evidence="7">
    <location>
        <begin position="219"/>
        <end position="241"/>
    </location>
</feature>
<dbReference type="PANTHER" id="PTHR30151:SF0">
    <property type="entry name" value="ABC TRANSPORTER PERMEASE PROTEIN MJ0413-RELATED"/>
    <property type="match status" value="1"/>
</dbReference>
<evidence type="ECO:0000256" key="6">
    <source>
        <dbReference type="ARBA" id="ARBA00023136"/>
    </source>
</evidence>
<dbReference type="Pfam" id="PF00528">
    <property type="entry name" value="BPD_transp_1"/>
    <property type="match status" value="1"/>
</dbReference>
<dbReference type="EMBL" id="JAFCNB010000007">
    <property type="protein sequence ID" value="MBP2705299.1"/>
    <property type="molecule type" value="Genomic_DNA"/>
</dbReference>
<comment type="caution">
    <text evidence="9">The sequence shown here is derived from an EMBL/GenBank/DDBJ whole genome shotgun (WGS) entry which is preliminary data.</text>
</comment>
<dbReference type="AlphaFoldDB" id="A0A941AQY1"/>
<evidence type="ECO:0000256" key="5">
    <source>
        <dbReference type="ARBA" id="ARBA00022989"/>
    </source>
</evidence>
<dbReference type="GO" id="GO:0005886">
    <property type="term" value="C:plasma membrane"/>
    <property type="evidence" value="ECO:0007669"/>
    <property type="project" value="UniProtKB-SubCell"/>
</dbReference>
<keyword evidence="6 7" id="KW-0472">Membrane</keyword>
<dbReference type="InterPro" id="IPR000515">
    <property type="entry name" value="MetI-like"/>
</dbReference>
<dbReference type="GO" id="GO:0055085">
    <property type="term" value="P:transmembrane transport"/>
    <property type="evidence" value="ECO:0007669"/>
    <property type="project" value="InterPro"/>
</dbReference>
<dbReference type="CDD" id="cd06261">
    <property type="entry name" value="TM_PBP2"/>
    <property type="match status" value="1"/>
</dbReference>
<evidence type="ECO:0000256" key="1">
    <source>
        <dbReference type="ARBA" id="ARBA00004651"/>
    </source>
</evidence>
<feature type="transmembrane region" description="Helical" evidence="7">
    <location>
        <begin position="95"/>
        <end position="115"/>
    </location>
</feature>
<evidence type="ECO:0000256" key="2">
    <source>
        <dbReference type="ARBA" id="ARBA00022448"/>
    </source>
</evidence>
<dbReference type="Gene3D" id="1.10.3720.10">
    <property type="entry name" value="MetI-like"/>
    <property type="match status" value="1"/>
</dbReference>
<feature type="transmembrane region" description="Helical" evidence="7">
    <location>
        <begin position="175"/>
        <end position="198"/>
    </location>
</feature>
<feature type="transmembrane region" description="Helical" evidence="7">
    <location>
        <begin position="121"/>
        <end position="140"/>
    </location>
</feature>
<comment type="similarity">
    <text evidence="7">Belongs to the binding-protein-dependent transport system permease family.</text>
</comment>
<comment type="subcellular location">
    <subcellularLocation>
        <location evidence="1 7">Cell membrane</location>
        <topology evidence="1 7">Multi-pass membrane protein</topology>
    </subcellularLocation>
</comment>
<proteinExistence type="inferred from homology"/>
<name>A0A941AQY1_9ACTN</name>
<evidence type="ECO:0000313" key="9">
    <source>
        <dbReference type="EMBL" id="MBP2705299.1"/>
    </source>
</evidence>
<dbReference type="Proteomes" id="UP000674234">
    <property type="component" value="Unassembled WGS sequence"/>
</dbReference>
<dbReference type="PROSITE" id="PS50928">
    <property type="entry name" value="ABC_TM1"/>
    <property type="match status" value="1"/>
</dbReference>